<reference evidence="2" key="1">
    <citation type="submission" date="2023-10" db="EMBL/GenBank/DDBJ databases">
        <authorList>
            <person name="Chen Y."/>
            <person name="Shah S."/>
            <person name="Dougan E. K."/>
            <person name="Thang M."/>
            <person name="Chan C."/>
        </authorList>
    </citation>
    <scope>NUCLEOTIDE SEQUENCE [LARGE SCALE GENOMIC DNA]</scope>
</reference>
<proteinExistence type="predicted"/>
<feature type="region of interest" description="Disordered" evidence="1">
    <location>
        <begin position="53"/>
        <end position="76"/>
    </location>
</feature>
<evidence type="ECO:0000256" key="1">
    <source>
        <dbReference type="SAM" id="MobiDB-lite"/>
    </source>
</evidence>
<evidence type="ECO:0000313" key="2">
    <source>
        <dbReference type="EMBL" id="CAK0875796.1"/>
    </source>
</evidence>
<dbReference type="Proteomes" id="UP001189429">
    <property type="component" value="Unassembled WGS sequence"/>
</dbReference>
<dbReference type="EMBL" id="CAUYUJ010017556">
    <property type="protein sequence ID" value="CAK0875796.1"/>
    <property type="molecule type" value="Genomic_DNA"/>
</dbReference>
<comment type="caution">
    <text evidence="2">The sequence shown here is derived from an EMBL/GenBank/DDBJ whole genome shotgun (WGS) entry which is preliminary data.</text>
</comment>
<organism evidence="2 3">
    <name type="scientific">Prorocentrum cordatum</name>
    <dbReference type="NCBI Taxonomy" id="2364126"/>
    <lineage>
        <taxon>Eukaryota</taxon>
        <taxon>Sar</taxon>
        <taxon>Alveolata</taxon>
        <taxon>Dinophyceae</taxon>
        <taxon>Prorocentrales</taxon>
        <taxon>Prorocentraceae</taxon>
        <taxon>Prorocentrum</taxon>
    </lineage>
</organism>
<protein>
    <recommendedName>
        <fullName evidence="4">PDZ domain-containing protein</fullName>
    </recommendedName>
</protein>
<sequence length="342" mass="35226">MAQRRRRSPVGSGPAGRGRRPLASALLGAAAVASAPLLRSGLAAAAWVPAAAPPEAGLRGRGGPRRAAAGGAGGGAWGEALEAQRERAGALLGQLAELEQKLGGAARAGAEAAAVRAACEEGSADDQAFERLSAANTALQAVLIELEAVARLPPVVDERPISLPQGSRLAGLDVPVDVLPPVGDFSDWALVPGAAHVRVTLPLDDNQAVLWGSDLTPYFDAGGERLMVFIAEMPLGMQIGTAERPPEAPAVSNLNAIVVEAVGERSEAERLGIRPGDFVRAVSRMGPGLEPSFFDKMLGAEPVRVKDVVKVDGLSADEVSMAMLSNRDGPDGKLTLLLERPP</sequence>
<keyword evidence="3" id="KW-1185">Reference proteome</keyword>
<evidence type="ECO:0000313" key="3">
    <source>
        <dbReference type="Proteomes" id="UP001189429"/>
    </source>
</evidence>
<evidence type="ECO:0008006" key="4">
    <source>
        <dbReference type="Google" id="ProtNLM"/>
    </source>
</evidence>
<gene>
    <name evidence="2" type="ORF">PCOR1329_LOCUS60368</name>
</gene>
<accession>A0ABN9VTX8</accession>
<name>A0ABN9VTX8_9DINO</name>